<dbReference type="CDD" id="cd19975">
    <property type="entry name" value="PBP1_CcpA-like"/>
    <property type="match status" value="1"/>
</dbReference>
<dbReference type="SMART" id="SM00354">
    <property type="entry name" value="HTH_LACI"/>
    <property type="match status" value="1"/>
</dbReference>
<dbReference type="InterPro" id="IPR010982">
    <property type="entry name" value="Lambda_DNA-bd_dom_sf"/>
</dbReference>
<dbReference type="InterPro" id="IPR046335">
    <property type="entry name" value="LacI/GalR-like_sensor"/>
</dbReference>
<sequence>MSATIKDVAKHANVSIATVSRIINKKPGFSPETEQKVLDSIQALGYQPNALARGLINKDTQTIGVLFPAVSNMFASEVLSGIEEYANEMGSSVIVCNTAEDGERTLKYLQVLSEKRVDGIIIVSEYIKEEYYKALSEMKIPKVLVSSISFEYPIPYVKVDDRHASFSAVNYLIGKGHRKIAMIAGNSTDPIAGVPRIEGYMAALRANGIEPSNDMIIHCDGFGHKDGVQAMKDIMDRDMDITAVFASSDELAVGAMSHAIRHGIRVPDDLSVMGYDDTKLAEMMIPSLTTVAQPLYEMGLMAATMLFDMKSSGAVIESRIMNHKIMERETVKNLL</sequence>
<dbReference type="PROSITE" id="PS00356">
    <property type="entry name" value="HTH_LACI_1"/>
    <property type="match status" value="1"/>
</dbReference>
<keyword evidence="2" id="KW-0238">DNA-binding</keyword>
<dbReference type="PROSITE" id="PS50932">
    <property type="entry name" value="HTH_LACI_2"/>
    <property type="match status" value="1"/>
</dbReference>
<dbReference type="SUPFAM" id="SSF53822">
    <property type="entry name" value="Periplasmic binding protein-like I"/>
    <property type="match status" value="1"/>
</dbReference>
<organism evidence="5 6">
    <name type="scientific">Falsibacillus pallidus</name>
    <dbReference type="NCBI Taxonomy" id="493781"/>
    <lineage>
        <taxon>Bacteria</taxon>
        <taxon>Bacillati</taxon>
        <taxon>Bacillota</taxon>
        <taxon>Bacilli</taxon>
        <taxon>Bacillales</taxon>
        <taxon>Bacillaceae</taxon>
        <taxon>Falsibacillus</taxon>
    </lineage>
</organism>
<dbReference type="PRINTS" id="PR00036">
    <property type="entry name" value="HTHLACI"/>
</dbReference>
<dbReference type="Pfam" id="PF00356">
    <property type="entry name" value="LacI"/>
    <property type="match status" value="1"/>
</dbReference>
<dbReference type="Pfam" id="PF13377">
    <property type="entry name" value="Peripla_BP_3"/>
    <property type="match status" value="1"/>
</dbReference>
<dbReference type="AlphaFoldDB" id="A0A370G0Y9"/>
<dbReference type="InterPro" id="IPR028082">
    <property type="entry name" value="Peripla_BP_I"/>
</dbReference>
<dbReference type="GO" id="GO:0000976">
    <property type="term" value="F:transcription cis-regulatory region binding"/>
    <property type="evidence" value="ECO:0007669"/>
    <property type="project" value="TreeGrafter"/>
</dbReference>
<keyword evidence="3" id="KW-0804">Transcription</keyword>
<reference evidence="5 6" key="1">
    <citation type="submission" date="2018-07" db="EMBL/GenBank/DDBJ databases">
        <title>Genomic Encyclopedia of Type Strains, Phase IV (KMG-IV): sequencing the most valuable type-strain genomes for metagenomic binning, comparative biology and taxonomic classification.</title>
        <authorList>
            <person name="Goeker M."/>
        </authorList>
    </citation>
    <scope>NUCLEOTIDE SEQUENCE [LARGE SCALE GENOMIC DNA]</scope>
    <source>
        <strain evidence="5 6">DSM 25281</strain>
    </source>
</reference>
<keyword evidence="6" id="KW-1185">Reference proteome</keyword>
<evidence type="ECO:0000313" key="5">
    <source>
        <dbReference type="EMBL" id="RDI36890.1"/>
    </source>
</evidence>
<accession>A0A370G0Y9</accession>
<feature type="domain" description="HTH lacI-type" evidence="4">
    <location>
        <begin position="3"/>
        <end position="57"/>
    </location>
</feature>
<evidence type="ECO:0000256" key="2">
    <source>
        <dbReference type="ARBA" id="ARBA00023125"/>
    </source>
</evidence>
<dbReference type="PANTHER" id="PTHR30146:SF149">
    <property type="entry name" value="HTH-TYPE TRANSCRIPTIONAL REGULATOR EBGR"/>
    <property type="match status" value="1"/>
</dbReference>
<keyword evidence="1" id="KW-0805">Transcription regulation</keyword>
<evidence type="ECO:0000259" key="4">
    <source>
        <dbReference type="PROSITE" id="PS50932"/>
    </source>
</evidence>
<dbReference type="RefSeq" id="WP_114747284.1">
    <property type="nucleotide sequence ID" value="NZ_QQAY01000025.1"/>
</dbReference>
<name>A0A370G0Y9_9BACI</name>
<proteinExistence type="predicted"/>
<dbReference type="Gene3D" id="3.40.50.2300">
    <property type="match status" value="2"/>
</dbReference>
<evidence type="ECO:0000313" key="6">
    <source>
        <dbReference type="Proteomes" id="UP000255326"/>
    </source>
</evidence>
<dbReference type="EMBL" id="QQAY01000025">
    <property type="protein sequence ID" value="RDI36890.1"/>
    <property type="molecule type" value="Genomic_DNA"/>
</dbReference>
<gene>
    <name evidence="5" type="ORF">DFR59_12515</name>
</gene>
<dbReference type="InterPro" id="IPR000843">
    <property type="entry name" value="HTH_LacI"/>
</dbReference>
<dbReference type="OrthoDB" id="9784962at2"/>
<protein>
    <submittedName>
        <fullName evidence="5">LacI family transcriptional regulator</fullName>
    </submittedName>
</protein>
<comment type="caution">
    <text evidence="5">The sequence shown here is derived from an EMBL/GenBank/DDBJ whole genome shotgun (WGS) entry which is preliminary data.</text>
</comment>
<evidence type="ECO:0000256" key="3">
    <source>
        <dbReference type="ARBA" id="ARBA00023163"/>
    </source>
</evidence>
<dbReference type="GO" id="GO:0003700">
    <property type="term" value="F:DNA-binding transcription factor activity"/>
    <property type="evidence" value="ECO:0007669"/>
    <property type="project" value="TreeGrafter"/>
</dbReference>
<dbReference type="PANTHER" id="PTHR30146">
    <property type="entry name" value="LACI-RELATED TRANSCRIPTIONAL REPRESSOR"/>
    <property type="match status" value="1"/>
</dbReference>
<dbReference type="Proteomes" id="UP000255326">
    <property type="component" value="Unassembled WGS sequence"/>
</dbReference>
<dbReference type="SUPFAM" id="SSF47413">
    <property type="entry name" value="lambda repressor-like DNA-binding domains"/>
    <property type="match status" value="1"/>
</dbReference>
<evidence type="ECO:0000256" key="1">
    <source>
        <dbReference type="ARBA" id="ARBA00023015"/>
    </source>
</evidence>
<dbReference type="Gene3D" id="1.10.260.40">
    <property type="entry name" value="lambda repressor-like DNA-binding domains"/>
    <property type="match status" value="1"/>
</dbReference>
<dbReference type="CDD" id="cd01392">
    <property type="entry name" value="HTH_LacI"/>
    <property type="match status" value="1"/>
</dbReference>